<dbReference type="Proteomes" id="UP001254257">
    <property type="component" value="Unassembled WGS sequence"/>
</dbReference>
<accession>A0ABU3S542</accession>
<evidence type="ECO:0000313" key="1">
    <source>
        <dbReference type="EMBL" id="MDU0339846.1"/>
    </source>
</evidence>
<comment type="caution">
    <text evidence="1">The sequence shown here is derived from an EMBL/GenBank/DDBJ whole genome shotgun (WGS) entry which is preliminary data.</text>
</comment>
<keyword evidence="2" id="KW-1185">Reference proteome</keyword>
<dbReference type="EMBL" id="JAWDID010000009">
    <property type="protein sequence ID" value="MDU0339846.1"/>
    <property type="molecule type" value="Genomic_DNA"/>
</dbReference>
<gene>
    <name evidence="1" type="ORF">RKE40_08135</name>
</gene>
<sequence>MSKTVKSTFLRKAQHIVQKEIEERLRQGYQPIPGEDHAILMIEYAVAGFGTSADLDKRHRLEQRMNETLGRTGLGTCDGGSIGSGSMEVCNFVVDFDLAKRVIEEDLADTEFSDFVRIYDERAG</sequence>
<organism evidence="1 2">
    <name type="scientific">Bosea rubneri</name>
    <dbReference type="NCBI Taxonomy" id="3075434"/>
    <lineage>
        <taxon>Bacteria</taxon>
        <taxon>Pseudomonadati</taxon>
        <taxon>Pseudomonadota</taxon>
        <taxon>Alphaproteobacteria</taxon>
        <taxon>Hyphomicrobiales</taxon>
        <taxon>Boseaceae</taxon>
        <taxon>Bosea</taxon>
    </lineage>
</organism>
<reference evidence="1 2" key="1">
    <citation type="submission" date="2023-09" db="EMBL/GenBank/DDBJ databases">
        <title>Whole genome shotgun sequencing (WGS) of Bosea sp. ZW T0_25, isolated from stored onions (Allium cepa).</title>
        <authorList>
            <person name="Stoll D.A."/>
            <person name="Huch M."/>
        </authorList>
    </citation>
    <scope>NUCLEOTIDE SEQUENCE [LARGE SCALE GENOMIC DNA]</scope>
    <source>
        <strain evidence="1 2">ZW T0_25</strain>
    </source>
</reference>
<name>A0ABU3S542_9HYPH</name>
<protein>
    <submittedName>
        <fullName evidence="1">Uncharacterized protein</fullName>
    </submittedName>
</protein>
<proteinExistence type="predicted"/>
<evidence type="ECO:0000313" key="2">
    <source>
        <dbReference type="Proteomes" id="UP001254257"/>
    </source>
</evidence>